<gene>
    <name evidence="1" type="ORF">EB1_32290</name>
</gene>
<evidence type="ECO:0000313" key="2">
    <source>
        <dbReference type="Proteomes" id="UP000321245"/>
    </source>
</evidence>
<evidence type="ECO:0000313" key="1">
    <source>
        <dbReference type="EMBL" id="GEM53439.1"/>
    </source>
</evidence>
<keyword evidence="2" id="KW-1185">Reference proteome</keyword>
<sequence length="168" mass="19935">MSLIILGCEQKKPIVEESLIVRLKMSVYKDDSLQLFYLLNADDSYSEELSIKKFVKGLNSIQNIEFILPPRVKPKNLRIDFGDKKNYHDSIGLYNISLIYRNHKLSAKDGEYKQWFVTNEDIYFDSDSLLYRFKSKQHSFDPQIRGNELFNKKIVKLFTPDIYERRTH</sequence>
<reference evidence="1 2" key="1">
    <citation type="submission" date="2019-07" db="EMBL/GenBank/DDBJ databases">
        <title>Whole genome shotgun sequence of Empedobacter brevis NBRC 14943.</title>
        <authorList>
            <person name="Hosoyama A."/>
            <person name="Uohara A."/>
            <person name="Ohji S."/>
            <person name="Ichikawa N."/>
        </authorList>
    </citation>
    <scope>NUCLEOTIDE SEQUENCE [LARGE SCALE GENOMIC DNA]</scope>
    <source>
        <strain evidence="1 2">NBRC 14943</strain>
    </source>
</reference>
<comment type="caution">
    <text evidence="1">The sequence shown here is derived from an EMBL/GenBank/DDBJ whole genome shotgun (WGS) entry which is preliminary data.</text>
</comment>
<name>A0A511NKW3_9FLAO</name>
<proteinExistence type="predicted"/>
<organism evidence="1 2">
    <name type="scientific">Empedobacter brevis NBRC 14943 = ATCC 43319</name>
    <dbReference type="NCBI Taxonomy" id="1218108"/>
    <lineage>
        <taxon>Bacteria</taxon>
        <taxon>Pseudomonadati</taxon>
        <taxon>Bacteroidota</taxon>
        <taxon>Flavobacteriia</taxon>
        <taxon>Flavobacteriales</taxon>
        <taxon>Weeksellaceae</taxon>
        <taxon>Empedobacter</taxon>
    </lineage>
</organism>
<dbReference type="AlphaFoldDB" id="A0A511NKW3"/>
<dbReference type="STRING" id="1218108.GCA_000382425_02022"/>
<protein>
    <submittedName>
        <fullName evidence="1">Uncharacterized protein</fullName>
    </submittedName>
</protein>
<accession>A0A511NKW3</accession>
<dbReference type="Proteomes" id="UP000321245">
    <property type="component" value="Unassembled WGS sequence"/>
</dbReference>
<dbReference type="EMBL" id="BJXC01000030">
    <property type="protein sequence ID" value="GEM53439.1"/>
    <property type="molecule type" value="Genomic_DNA"/>
</dbReference>